<dbReference type="CDD" id="cd00051">
    <property type="entry name" value="EFh"/>
    <property type="match status" value="1"/>
</dbReference>
<evidence type="ECO:0000256" key="2">
    <source>
        <dbReference type="ARBA" id="ARBA00022837"/>
    </source>
</evidence>
<protein>
    <submittedName>
        <fullName evidence="7">Ankyrin repeat domain-containing protein 17</fullName>
    </submittedName>
</protein>
<evidence type="ECO:0000259" key="6">
    <source>
        <dbReference type="PROSITE" id="PS50222"/>
    </source>
</evidence>
<organism evidence="7 8">
    <name type="scientific">Symbiodinium microadriaticum</name>
    <name type="common">Dinoflagellate</name>
    <name type="synonym">Zooxanthella microadriatica</name>
    <dbReference type="NCBI Taxonomy" id="2951"/>
    <lineage>
        <taxon>Eukaryota</taxon>
        <taxon>Sar</taxon>
        <taxon>Alveolata</taxon>
        <taxon>Dinophyceae</taxon>
        <taxon>Suessiales</taxon>
        <taxon>Symbiodiniaceae</taxon>
        <taxon>Symbiodinium</taxon>
    </lineage>
</organism>
<keyword evidence="2" id="KW-0106">Calcium</keyword>
<feature type="compositionally biased region" description="Basic and acidic residues" evidence="5">
    <location>
        <begin position="48"/>
        <end position="101"/>
    </location>
</feature>
<dbReference type="GO" id="GO:0005509">
    <property type="term" value="F:calcium ion binding"/>
    <property type="evidence" value="ECO:0007669"/>
    <property type="project" value="InterPro"/>
</dbReference>
<dbReference type="Pfam" id="PF13499">
    <property type="entry name" value="EF-hand_7"/>
    <property type="match status" value="1"/>
</dbReference>
<evidence type="ECO:0000256" key="4">
    <source>
        <dbReference type="PROSITE-ProRule" id="PRU00023"/>
    </source>
</evidence>
<proteinExistence type="predicted"/>
<dbReference type="PROSITE" id="PS50297">
    <property type="entry name" value="ANK_REP_REGION"/>
    <property type="match status" value="5"/>
</dbReference>
<dbReference type="InterPro" id="IPR002048">
    <property type="entry name" value="EF_hand_dom"/>
</dbReference>
<feature type="compositionally biased region" description="Low complexity" evidence="5">
    <location>
        <begin position="14"/>
        <end position="46"/>
    </location>
</feature>
<dbReference type="PROSITE" id="PS50222">
    <property type="entry name" value="EF_HAND_2"/>
    <property type="match status" value="1"/>
</dbReference>
<feature type="repeat" description="ANK" evidence="4">
    <location>
        <begin position="847"/>
        <end position="879"/>
    </location>
</feature>
<dbReference type="SMART" id="SM00248">
    <property type="entry name" value="ANK"/>
    <property type="match status" value="9"/>
</dbReference>
<sequence length="1154" mass="123956">MKAYVDFRLQNSHAPAAKAAIAKPAAKTAAKAAPTSPAGAGAAAAKALRKEEEQKGEESTQQAPKEEEQVSEEEAKKKEEEAAKLEEERKKAEAAAEEERQRKKAKANGDVVLKYNMYDEKFPIKDGKITAAEIDETYCLSDVMPGCKIHLSQKTAEEKYKLESAGEEKAKQNFAGVKSAATRGEGCSCLEGNPCAQECDAQGNTICKDWANRFAVAKAHGWLGYQALPFLVVWDGKVAARDPFEDHVARGSYFCNASLRGGLGLSSLASDFYAVVEAQATGLCTALLEILQTGQSPAPPSSHVGAARLRLAFGGVWELQEDADFVSCTGPLRRVAQGPGGLGAGVSLSLALATFAQGFKKRQEVLQSPEAYNVWLQELIGRLETHLAELGESRGGEDREAPRETALAPDEVQLLAAAGYTVVHEALGRSRPADAFAGPAGELTQEDERQLRRESRQDLWTLPSWILKGRLAAEAKGAGRGARNPMHLSLFGRPSGKTVLDQANVRFADLPEEEGQGLQAWGEAPILEGNLYGVCRCITVEQAIHDPFTGADVPGVKGSHLSDKMIRVMKLSGDEVASVQLNDLAPETVRSLKHHLHHLLGIPLCMQSLVTCTGPLDDAAMLEGLGDVQLVLRRATTAASQWEFAEALLGACSDGNVEEARSLLEAGADVNSIEENSVARLGQTPLIRACKRGHVEVVRLLLGAGAKKEKECIGGYTALMWACYHGHFEVGRLLVEAGADLNSTGDNGFTALSQACTRGRLEVARWLLEAGADVNQLDADGLTVLARACKGGHVEVASMLLEAGADVDRFDIDGRTALIRACEKGQLGAARILLGARADVNRTADAYDVTPLIAACRGDHVELSHMLLQAGANKDSQSTALMGASERGNIKITGVLLEAAAKQDLQGCDGHTALMSACYVGHLEAATLATPTFWKHAYDSFLGIRAFLCGLSVQAARRCEAAEDGRRMRSMYAGTYGGSPASLGTLGPRREYTSASGGLAAPSYSGTFGARFSSKLTPQEKEIIDVAFESFKDESGYITTERLKEAFEAIDQLGDISDIQMLLAGSPEFRHIMTRKFLGEDDDASFVHAFEMLDVNKDGYIPLADLRSVLMKEGSQPLSEQEVDELMMFADIEGDGLIEYKSFLRWLSNPDAVR</sequence>
<dbReference type="Gene3D" id="1.25.40.20">
    <property type="entry name" value="Ankyrin repeat-containing domain"/>
    <property type="match status" value="3"/>
</dbReference>
<evidence type="ECO:0000313" key="8">
    <source>
        <dbReference type="Proteomes" id="UP000186817"/>
    </source>
</evidence>
<dbReference type="Gene3D" id="1.10.238.10">
    <property type="entry name" value="EF-hand"/>
    <property type="match status" value="1"/>
</dbReference>
<comment type="caution">
    <text evidence="7">The sequence shown here is derived from an EMBL/GenBank/DDBJ whole genome shotgun (WGS) entry which is preliminary data.</text>
</comment>
<dbReference type="PRINTS" id="PR01415">
    <property type="entry name" value="ANKYRIN"/>
</dbReference>
<feature type="region of interest" description="Disordered" evidence="5">
    <location>
        <begin position="11"/>
        <end position="106"/>
    </location>
</feature>
<keyword evidence="8" id="KW-1185">Reference proteome</keyword>
<dbReference type="PROSITE" id="PS50088">
    <property type="entry name" value="ANK_REPEAT"/>
    <property type="match status" value="6"/>
</dbReference>
<dbReference type="SMART" id="SM00054">
    <property type="entry name" value="EFh"/>
    <property type="match status" value="3"/>
</dbReference>
<reference evidence="7 8" key="1">
    <citation type="submission" date="2016-02" db="EMBL/GenBank/DDBJ databases">
        <title>Genome analysis of coral dinoflagellate symbionts highlights evolutionary adaptations to a symbiotic lifestyle.</title>
        <authorList>
            <person name="Aranda M."/>
            <person name="Li Y."/>
            <person name="Liew Y.J."/>
            <person name="Baumgarten S."/>
            <person name="Simakov O."/>
            <person name="Wilson M."/>
            <person name="Piel J."/>
            <person name="Ashoor H."/>
            <person name="Bougouffa S."/>
            <person name="Bajic V.B."/>
            <person name="Ryu T."/>
            <person name="Ravasi T."/>
            <person name="Bayer T."/>
            <person name="Micklem G."/>
            <person name="Kim H."/>
            <person name="Bhak J."/>
            <person name="Lajeunesse T.C."/>
            <person name="Voolstra C.R."/>
        </authorList>
    </citation>
    <scope>NUCLEOTIDE SEQUENCE [LARGE SCALE GENOMIC DNA]</scope>
    <source>
        <strain evidence="7 8">CCMP2467</strain>
    </source>
</reference>
<dbReference type="EMBL" id="LSRX01000849">
    <property type="protein sequence ID" value="OLP87677.1"/>
    <property type="molecule type" value="Genomic_DNA"/>
</dbReference>
<dbReference type="SUPFAM" id="SSF48403">
    <property type="entry name" value="Ankyrin repeat"/>
    <property type="match status" value="1"/>
</dbReference>
<feature type="repeat" description="ANK" evidence="4">
    <location>
        <begin position="813"/>
        <end position="845"/>
    </location>
</feature>
<dbReference type="InterPro" id="IPR036770">
    <property type="entry name" value="Ankyrin_rpt-contain_sf"/>
</dbReference>
<feature type="repeat" description="ANK" evidence="4">
    <location>
        <begin position="714"/>
        <end position="746"/>
    </location>
</feature>
<dbReference type="AlphaFoldDB" id="A0A1Q9CXM5"/>
<name>A0A1Q9CXM5_SYMMI</name>
<dbReference type="OrthoDB" id="431399at2759"/>
<evidence type="ECO:0000313" key="7">
    <source>
        <dbReference type="EMBL" id="OLP87677.1"/>
    </source>
</evidence>
<dbReference type="PANTHER" id="PTHR24171">
    <property type="entry name" value="ANKYRIN REPEAT DOMAIN-CONTAINING PROTEIN 39-RELATED"/>
    <property type="match status" value="1"/>
</dbReference>
<dbReference type="SUPFAM" id="SSF47473">
    <property type="entry name" value="EF-hand"/>
    <property type="match status" value="1"/>
</dbReference>
<feature type="repeat" description="ANK" evidence="4">
    <location>
        <begin position="681"/>
        <end position="706"/>
    </location>
</feature>
<evidence type="ECO:0000256" key="3">
    <source>
        <dbReference type="ARBA" id="ARBA00023043"/>
    </source>
</evidence>
<gene>
    <name evidence="7" type="primary">ANKRD17</name>
    <name evidence="7" type="ORF">AK812_SmicGene31091</name>
</gene>
<evidence type="ECO:0000256" key="1">
    <source>
        <dbReference type="ARBA" id="ARBA00022737"/>
    </source>
</evidence>
<dbReference type="FunFam" id="1.10.238.10:FF:000003">
    <property type="entry name" value="Calmodulin A"/>
    <property type="match status" value="1"/>
</dbReference>
<keyword evidence="3 4" id="KW-0040">ANK repeat</keyword>
<feature type="repeat" description="ANK" evidence="4">
    <location>
        <begin position="780"/>
        <end position="812"/>
    </location>
</feature>
<accession>A0A1Q9CXM5</accession>
<dbReference type="InterPro" id="IPR011992">
    <property type="entry name" value="EF-hand-dom_pair"/>
</dbReference>
<dbReference type="InterPro" id="IPR002110">
    <property type="entry name" value="Ankyrin_rpt"/>
</dbReference>
<feature type="domain" description="EF-hand" evidence="6">
    <location>
        <begin position="1081"/>
        <end position="1116"/>
    </location>
</feature>
<feature type="repeat" description="ANK" evidence="4">
    <location>
        <begin position="747"/>
        <end position="779"/>
    </location>
</feature>
<evidence type="ECO:0000256" key="5">
    <source>
        <dbReference type="SAM" id="MobiDB-lite"/>
    </source>
</evidence>
<keyword evidence="1" id="KW-0677">Repeat</keyword>
<dbReference type="Pfam" id="PF12796">
    <property type="entry name" value="Ank_2"/>
    <property type="match status" value="3"/>
</dbReference>
<dbReference type="Proteomes" id="UP000186817">
    <property type="component" value="Unassembled WGS sequence"/>
</dbReference>